<proteinExistence type="predicted"/>
<dbReference type="InterPro" id="IPR001119">
    <property type="entry name" value="SLH_dom"/>
</dbReference>
<sequence>MGVSTSILLTSVLTTIGMSGGAQVTYAAEEQTKSISQEEAIQAAKKWVTIPTDYKLDRASFLDAKRDPFTGTSSWRIAWEDTKSNRITATIDAASGKLLQYSYYRDGVNTTASQKKLSAEQAQSIAEEFLQRVTTSEERQNLSKPNEYGPLYSYFNPQQSIHLFSFTRMENEIPFLENGFQIVLDQEGQLTFFSREWYDGKLPAATQMISAEEGKKLLMQQTKPSLLFVNQREALRGGDSSSDPYMLVYRFEENDPQFVDALSGKVVNAVGTEAVERKIQPLGTTIAKSKGEERIITKEEAQKIAEQLIKKFPGSYRFEGNYGSGASSGPDGIRRQNWDFSFTPLQSKTDSEERVELTIGDRGELMGYEAREGARFRERGRKFTTVVPWSKAETSAIQLVKMLYDDRLGEMYLLPAPTEEEQKQLIERGESYAVRFGWLKDGVTIQSMYTEVIVDPETGEAEGVRAPWDGLPVYATEKPTKATVDHTEANQIMQKQKEFMLTYYQPQYSSYGFPSQPMEPLLIYRYVGDEGVVDAVSGQWVSYAEAEKNRQPQDIDEHPQKTALEFAVRMDLLSVRDGKLEPDKEVTRGEMAQILTGLTNRYEFRNLGMFYEGEEDQTYQFTDVDMKNAYYPAIQKAIQHRIIAKEGKTFNPDRAITRIEAAEMLARLLGYGSLLEKTDIFVTPYTDLQKKQVPAVALVNAQGILAGKSQAAFSPNESLTRAEVADLVQTMYEQTQKK</sequence>
<feature type="domain" description="SLH" evidence="1">
    <location>
        <begin position="617"/>
        <end position="679"/>
    </location>
</feature>
<comment type="caution">
    <text evidence="2">The sequence shown here is derived from an EMBL/GenBank/DDBJ whole genome shotgun (WGS) entry which is preliminary data.</text>
</comment>
<gene>
    <name evidence="2" type="ORF">ADS79_33310</name>
</gene>
<name>A0A0K9YJE1_9BACL</name>
<reference evidence="3" key="1">
    <citation type="submission" date="2015-07" db="EMBL/GenBank/DDBJ databases">
        <title>Genome sequencing project for genomic taxonomy and phylogenomics of Bacillus-like bacteria.</title>
        <authorList>
            <person name="Liu B."/>
            <person name="Wang J."/>
            <person name="Zhu Y."/>
            <person name="Liu G."/>
            <person name="Chen Q."/>
            <person name="Chen Z."/>
            <person name="Lan J."/>
            <person name="Che J."/>
            <person name="Ge C."/>
            <person name="Shi H."/>
            <person name="Pan Z."/>
            <person name="Liu X."/>
        </authorList>
    </citation>
    <scope>NUCLEOTIDE SEQUENCE [LARGE SCALE GENOMIC DNA]</scope>
    <source>
        <strain evidence="3">DSM 9887</strain>
    </source>
</reference>
<dbReference type="Pfam" id="PF16244">
    <property type="entry name" value="DUF4901"/>
    <property type="match status" value="1"/>
</dbReference>
<dbReference type="InterPro" id="IPR032599">
    <property type="entry name" value="YcdB/YcdC_rep_domain"/>
</dbReference>
<dbReference type="PROSITE" id="PS51272">
    <property type="entry name" value="SLH"/>
    <property type="match status" value="1"/>
</dbReference>
<protein>
    <recommendedName>
        <fullName evidence="1">SLH domain-containing protein</fullName>
    </recommendedName>
</protein>
<dbReference type="Pfam" id="PF00395">
    <property type="entry name" value="SLH"/>
    <property type="match status" value="3"/>
</dbReference>
<evidence type="ECO:0000259" key="1">
    <source>
        <dbReference type="PROSITE" id="PS51272"/>
    </source>
</evidence>
<evidence type="ECO:0000313" key="2">
    <source>
        <dbReference type="EMBL" id="KNB68832.1"/>
    </source>
</evidence>
<dbReference type="PATRIC" id="fig|54915.3.peg.782"/>
<evidence type="ECO:0000313" key="3">
    <source>
        <dbReference type="Proteomes" id="UP000036834"/>
    </source>
</evidence>
<dbReference type="STRING" id="54915.ADS79_33310"/>
<accession>A0A0K9YJE1</accession>
<dbReference type="EMBL" id="LGIQ01000017">
    <property type="protein sequence ID" value="KNB68832.1"/>
    <property type="molecule type" value="Genomic_DNA"/>
</dbReference>
<dbReference type="AlphaFoldDB" id="A0A0K9YJE1"/>
<organism evidence="2 3">
    <name type="scientific">Brevibacillus reuszeri</name>
    <dbReference type="NCBI Taxonomy" id="54915"/>
    <lineage>
        <taxon>Bacteria</taxon>
        <taxon>Bacillati</taxon>
        <taxon>Bacillota</taxon>
        <taxon>Bacilli</taxon>
        <taxon>Bacillales</taxon>
        <taxon>Paenibacillaceae</taxon>
        <taxon>Brevibacillus</taxon>
    </lineage>
</organism>
<dbReference type="Proteomes" id="UP000036834">
    <property type="component" value="Unassembled WGS sequence"/>
</dbReference>